<evidence type="ECO:0000313" key="3">
    <source>
        <dbReference type="Proteomes" id="UP000275267"/>
    </source>
</evidence>
<comment type="caution">
    <text evidence="2">The sequence shown here is derived from an EMBL/GenBank/DDBJ whole genome shotgun (WGS) entry which is preliminary data.</text>
</comment>
<keyword evidence="3" id="KW-1185">Reference proteome</keyword>
<reference evidence="3" key="1">
    <citation type="journal article" date="2019" name="Nat. Commun.">
        <title>The genome of broomcorn millet.</title>
        <authorList>
            <person name="Zou C."/>
            <person name="Miki D."/>
            <person name="Li D."/>
            <person name="Tang Q."/>
            <person name="Xiao L."/>
            <person name="Rajput S."/>
            <person name="Deng P."/>
            <person name="Jia W."/>
            <person name="Huang R."/>
            <person name="Zhang M."/>
            <person name="Sun Y."/>
            <person name="Hu J."/>
            <person name="Fu X."/>
            <person name="Schnable P.S."/>
            <person name="Li F."/>
            <person name="Zhang H."/>
            <person name="Feng B."/>
            <person name="Zhu X."/>
            <person name="Liu R."/>
            <person name="Schnable J.C."/>
            <person name="Zhu J.-K."/>
            <person name="Zhang H."/>
        </authorList>
    </citation>
    <scope>NUCLEOTIDE SEQUENCE [LARGE SCALE GENOMIC DNA]</scope>
</reference>
<name>A0A3L6QI98_PANMI</name>
<gene>
    <name evidence="2" type="ORF">C2845_PM12G13430</name>
</gene>
<dbReference type="AlphaFoldDB" id="A0A3L6QI98"/>
<accession>A0A3L6QI98</accession>
<dbReference type="Proteomes" id="UP000275267">
    <property type="component" value="Unassembled WGS sequence"/>
</dbReference>
<evidence type="ECO:0000256" key="1">
    <source>
        <dbReference type="SAM" id="MobiDB-lite"/>
    </source>
</evidence>
<dbReference type="EMBL" id="PQIB02000012">
    <property type="protein sequence ID" value="RLM80170.1"/>
    <property type="molecule type" value="Genomic_DNA"/>
</dbReference>
<evidence type="ECO:0000313" key="2">
    <source>
        <dbReference type="EMBL" id="RLM80170.1"/>
    </source>
</evidence>
<sequence>MHPKSQHTLFECVSLRKSLNAPLLPQDEKRKDQGDDEEGEKSGAQDVQDSKNVINVIFGGDGGFSSKRAQKLTLHEILSVEPPIHKRLRYSESPTVVDEPN</sequence>
<proteinExistence type="predicted"/>
<protein>
    <submittedName>
        <fullName evidence="2">Retrotransposon protein, putative, Ty3-gypsy sub-class</fullName>
    </submittedName>
</protein>
<feature type="region of interest" description="Disordered" evidence="1">
    <location>
        <begin position="21"/>
        <end position="50"/>
    </location>
</feature>
<organism evidence="2 3">
    <name type="scientific">Panicum miliaceum</name>
    <name type="common">Proso millet</name>
    <name type="synonym">Broomcorn millet</name>
    <dbReference type="NCBI Taxonomy" id="4540"/>
    <lineage>
        <taxon>Eukaryota</taxon>
        <taxon>Viridiplantae</taxon>
        <taxon>Streptophyta</taxon>
        <taxon>Embryophyta</taxon>
        <taxon>Tracheophyta</taxon>
        <taxon>Spermatophyta</taxon>
        <taxon>Magnoliopsida</taxon>
        <taxon>Liliopsida</taxon>
        <taxon>Poales</taxon>
        <taxon>Poaceae</taxon>
        <taxon>PACMAD clade</taxon>
        <taxon>Panicoideae</taxon>
        <taxon>Panicodae</taxon>
        <taxon>Paniceae</taxon>
        <taxon>Panicinae</taxon>
        <taxon>Panicum</taxon>
        <taxon>Panicum sect. Panicum</taxon>
    </lineage>
</organism>